<dbReference type="Proteomes" id="UP001281656">
    <property type="component" value="Unassembled WGS sequence"/>
</dbReference>
<accession>A0ABU4JWY5</accession>
<name>A0ABU4JWY5_9CLOT</name>
<evidence type="ECO:0000313" key="2">
    <source>
        <dbReference type="Proteomes" id="UP001281656"/>
    </source>
</evidence>
<gene>
    <name evidence="1" type="ORF">P8V03_16050</name>
</gene>
<keyword evidence="2" id="KW-1185">Reference proteome</keyword>
<dbReference type="RefSeq" id="WP_318798959.1">
    <property type="nucleotide sequence ID" value="NZ_JARUJP010000025.1"/>
</dbReference>
<protein>
    <submittedName>
        <fullName evidence="1">Uncharacterized protein</fullName>
    </submittedName>
</protein>
<reference evidence="1 2" key="1">
    <citation type="submission" date="2023-04" db="EMBL/GenBank/DDBJ databases">
        <title>Clostridium tannerae sp. nov., isolated from the fecal material of an alpaca.</title>
        <authorList>
            <person name="Miller S."/>
            <person name="Hendry M."/>
            <person name="King J."/>
            <person name="Sankaranarayanan K."/>
            <person name="Lawson P.A."/>
        </authorList>
    </citation>
    <scope>NUCLEOTIDE SEQUENCE [LARGE SCALE GENOMIC DNA]</scope>
    <source>
        <strain evidence="1 2">A1-XYC3</strain>
    </source>
</reference>
<evidence type="ECO:0000313" key="1">
    <source>
        <dbReference type="EMBL" id="MDW8802661.1"/>
    </source>
</evidence>
<sequence>MVDRLSRAKEVVEQAFNNDKADEMGKMAKRFKNLYFEAIEKGEESKEYHYAEYIKKVIILYFENILNGYGDAEALYEECEYEAQLAEISCNIMFEYQ</sequence>
<comment type="caution">
    <text evidence="1">The sequence shown here is derived from an EMBL/GenBank/DDBJ whole genome shotgun (WGS) entry which is preliminary data.</text>
</comment>
<organism evidence="1 2">
    <name type="scientific">Clostridium tanneri</name>
    <dbReference type="NCBI Taxonomy" id="3037988"/>
    <lineage>
        <taxon>Bacteria</taxon>
        <taxon>Bacillati</taxon>
        <taxon>Bacillota</taxon>
        <taxon>Clostridia</taxon>
        <taxon>Eubacteriales</taxon>
        <taxon>Clostridiaceae</taxon>
        <taxon>Clostridium</taxon>
    </lineage>
</organism>
<proteinExistence type="predicted"/>
<dbReference type="EMBL" id="JARUJP010000025">
    <property type="protein sequence ID" value="MDW8802661.1"/>
    <property type="molecule type" value="Genomic_DNA"/>
</dbReference>